<dbReference type="PANTHER" id="PTHR47545:SF1">
    <property type="entry name" value="MULTIFUNCTIONAL CCA PROTEIN"/>
    <property type="match status" value="1"/>
</dbReference>
<dbReference type="GO" id="GO:0005524">
    <property type="term" value="F:ATP binding"/>
    <property type="evidence" value="ECO:0007669"/>
    <property type="project" value="UniProtKB-KW"/>
</dbReference>
<evidence type="ECO:0000259" key="13">
    <source>
        <dbReference type="Pfam" id="PF01743"/>
    </source>
</evidence>
<dbReference type="SUPFAM" id="SSF81301">
    <property type="entry name" value="Nucleotidyltransferase"/>
    <property type="match status" value="1"/>
</dbReference>
<keyword evidence="16" id="KW-1185">Reference proteome</keyword>
<reference evidence="16" key="1">
    <citation type="journal article" date="2018" name="Front. Microbiol.">
        <title>Genome-Based Analysis Reveals the Taxonomy and Diversity of the Family Idiomarinaceae.</title>
        <authorList>
            <person name="Liu Y."/>
            <person name="Lai Q."/>
            <person name="Shao Z."/>
        </authorList>
    </citation>
    <scope>NUCLEOTIDE SEQUENCE [LARGE SCALE GENOMIC DNA]</scope>
    <source>
        <strain evidence="16">CVS-6</strain>
    </source>
</reference>
<comment type="cofactor">
    <cofactor evidence="1">
        <name>Mg(2+)</name>
        <dbReference type="ChEBI" id="CHEBI:18420"/>
    </cofactor>
</comment>
<dbReference type="Pfam" id="PF01743">
    <property type="entry name" value="PolyA_pol"/>
    <property type="match status" value="1"/>
</dbReference>
<dbReference type="EMBL" id="PIPY01000006">
    <property type="protein sequence ID" value="RUO60501.1"/>
    <property type="molecule type" value="Genomic_DNA"/>
</dbReference>
<dbReference type="SUPFAM" id="SSF81891">
    <property type="entry name" value="Poly A polymerase C-terminal region-like"/>
    <property type="match status" value="1"/>
</dbReference>
<feature type="domain" description="Poly A polymerase head" evidence="13">
    <location>
        <begin position="3"/>
        <end position="122"/>
    </location>
</feature>
<dbReference type="GO" id="GO:0046872">
    <property type="term" value="F:metal ion binding"/>
    <property type="evidence" value="ECO:0007669"/>
    <property type="project" value="UniProtKB-KW"/>
</dbReference>
<comment type="caution">
    <text evidence="15">The sequence shown here is derived from an EMBL/GenBank/DDBJ whole genome shotgun (WGS) entry which is preliminary data.</text>
</comment>
<evidence type="ECO:0000313" key="16">
    <source>
        <dbReference type="Proteomes" id="UP000288259"/>
    </source>
</evidence>
<dbReference type="Pfam" id="PF12627">
    <property type="entry name" value="PolyA_pol_RNAbd"/>
    <property type="match status" value="1"/>
</dbReference>
<dbReference type="AlphaFoldDB" id="A0A432YHQ7"/>
<accession>A0A432YHQ7</accession>
<evidence type="ECO:0000256" key="8">
    <source>
        <dbReference type="ARBA" id="ARBA00022840"/>
    </source>
</evidence>
<dbReference type="PANTHER" id="PTHR47545">
    <property type="entry name" value="MULTIFUNCTIONAL CCA PROTEIN"/>
    <property type="match status" value="1"/>
</dbReference>
<feature type="coiled-coil region" evidence="12">
    <location>
        <begin position="264"/>
        <end position="291"/>
    </location>
</feature>
<proteinExistence type="inferred from homology"/>
<dbReference type="InterPro" id="IPR050124">
    <property type="entry name" value="tRNA_CCA-adding_enzyme"/>
</dbReference>
<dbReference type="InterPro" id="IPR043519">
    <property type="entry name" value="NT_sf"/>
</dbReference>
<protein>
    <recommendedName>
        <fullName evidence="17">tRNA nucleotidyltransferase</fullName>
    </recommendedName>
</protein>
<evidence type="ECO:0000256" key="3">
    <source>
        <dbReference type="ARBA" id="ARBA00022694"/>
    </source>
</evidence>
<keyword evidence="7" id="KW-0692">RNA repair</keyword>
<evidence type="ECO:0000256" key="12">
    <source>
        <dbReference type="SAM" id="Coils"/>
    </source>
</evidence>
<gene>
    <name evidence="15" type="ORF">CWI71_06430</name>
</gene>
<dbReference type="CDD" id="cd05398">
    <property type="entry name" value="NT_ClassII-CCAase"/>
    <property type="match status" value="1"/>
</dbReference>
<dbReference type="OrthoDB" id="9805698at2"/>
<dbReference type="PIRSF" id="PIRSF000813">
    <property type="entry name" value="CCA_bact"/>
    <property type="match status" value="1"/>
</dbReference>
<keyword evidence="10 11" id="KW-0694">RNA-binding</keyword>
<evidence type="ECO:0008006" key="17">
    <source>
        <dbReference type="Google" id="ProtNLM"/>
    </source>
</evidence>
<evidence type="ECO:0000256" key="9">
    <source>
        <dbReference type="ARBA" id="ARBA00022842"/>
    </source>
</evidence>
<evidence type="ECO:0000313" key="15">
    <source>
        <dbReference type="EMBL" id="RUO60501.1"/>
    </source>
</evidence>
<name>A0A432YHQ7_9GAMM</name>
<evidence type="ECO:0000259" key="14">
    <source>
        <dbReference type="Pfam" id="PF12627"/>
    </source>
</evidence>
<dbReference type="InterPro" id="IPR032828">
    <property type="entry name" value="PolyA_RNA-bd"/>
</dbReference>
<keyword evidence="3" id="KW-0819">tRNA processing</keyword>
<dbReference type="GO" id="GO:0003723">
    <property type="term" value="F:RNA binding"/>
    <property type="evidence" value="ECO:0007669"/>
    <property type="project" value="UniProtKB-KW"/>
</dbReference>
<evidence type="ECO:0000256" key="5">
    <source>
        <dbReference type="ARBA" id="ARBA00022723"/>
    </source>
</evidence>
<feature type="domain" description="tRNA nucleotidyltransferase/poly(A) polymerase RNA and SrmB- binding" evidence="14">
    <location>
        <begin position="149"/>
        <end position="211"/>
    </location>
</feature>
<keyword evidence="9" id="KW-0460">Magnesium</keyword>
<keyword evidence="12" id="KW-0175">Coiled coil</keyword>
<evidence type="ECO:0000256" key="11">
    <source>
        <dbReference type="RuleBase" id="RU003953"/>
    </source>
</evidence>
<evidence type="ECO:0000256" key="4">
    <source>
        <dbReference type="ARBA" id="ARBA00022695"/>
    </source>
</evidence>
<evidence type="ECO:0000256" key="2">
    <source>
        <dbReference type="ARBA" id="ARBA00022679"/>
    </source>
</evidence>
<evidence type="ECO:0000256" key="1">
    <source>
        <dbReference type="ARBA" id="ARBA00001946"/>
    </source>
</evidence>
<dbReference type="GO" id="GO:0042245">
    <property type="term" value="P:RNA repair"/>
    <property type="evidence" value="ECO:0007669"/>
    <property type="project" value="UniProtKB-KW"/>
</dbReference>
<dbReference type="InterPro" id="IPR002646">
    <property type="entry name" value="PolA_pol_head_dom"/>
</dbReference>
<dbReference type="RefSeq" id="WP_126754448.1">
    <property type="nucleotide sequence ID" value="NZ_PIPY01000006.1"/>
</dbReference>
<evidence type="ECO:0000256" key="10">
    <source>
        <dbReference type="ARBA" id="ARBA00022884"/>
    </source>
</evidence>
<dbReference type="InterPro" id="IPR012006">
    <property type="entry name" value="CCA_bact"/>
</dbReference>
<dbReference type="GO" id="GO:0001680">
    <property type="term" value="P:tRNA 3'-terminal CCA addition"/>
    <property type="evidence" value="ECO:0007669"/>
    <property type="project" value="InterPro"/>
</dbReference>
<evidence type="ECO:0000256" key="6">
    <source>
        <dbReference type="ARBA" id="ARBA00022741"/>
    </source>
</evidence>
<keyword evidence="2 11" id="KW-0808">Transferase</keyword>
<evidence type="ECO:0000256" key="7">
    <source>
        <dbReference type="ARBA" id="ARBA00022800"/>
    </source>
</evidence>
<dbReference type="GO" id="GO:0004810">
    <property type="term" value="F:CCA tRNA nucleotidyltransferase activity"/>
    <property type="evidence" value="ECO:0007669"/>
    <property type="project" value="InterPro"/>
</dbReference>
<keyword evidence="6" id="KW-0547">Nucleotide-binding</keyword>
<dbReference type="Gene3D" id="3.30.460.10">
    <property type="entry name" value="Beta Polymerase, domain 2"/>
    <property type="match status" value="1"/>
</dbReference>
<organism evidence="15 16">
    <name type="scientific">Pseudidiomarina insulisalsae</name>
    <dbReference type="NCBI Taxonomy" id="575789"/>
    <lineage>
        <taxon>Bacteria</taxon>
        <taxon>Pseudomonadati</taxon>
        <taxon>Pseudomonadota</taxon>
        <taxon>Gammaproteobacteria</taxon>
        <taxon>Alteromonadales</taxon>
        <taxon>Idiomarinaceae</taxon>
        <taxon>Pseudidiomarina</taxon>
    </lineage>
</organism>
<keyword evidence="5" id="KW-0479">Metal-binding</keyword>
<keyword evidence="8" id="KW-0067">ATP-binding</keyword>
<sequence length="373" mass="40890">MEVYLVGGAVRDQLLGKEVHERDYVVVGATPEEMLARGYRQVGKDFPVFLHPDTSEEYALARTERKSGRGYTGFAIAADPSVTLEQDLRRRDLTVNAIARAADGGLIDPYGGLADLKARKLRHVSEAFVEDPLRVLRAARFAARFAADGFTIAEETLGLMQDISASGELETLANERVWQETVKALSTTSPAVYFEVLAAAGALEPWFAELHDDAIFSAVISRLAQCPTSHSALTAFASWHGELSAPQVEMSCERLRVPNEWRQLARLAQQCHAQQRQLDDAEQLFQCLQQADSWRRPERVPVLVQVWQSQGLSDAVAVAIEAAFAKAQQVNASAVISAAKERGEQLQGPAIGAAVTAARAKALRECLEEHDQQ</sequence>
<dbReference type="Proteomes" id="UP000288259">
    <property type="component" value="Unassembled WGS sequence"/>
</dbReference>
<comment type="similarity">
    <text evidence="11">Belongs to the tRNA nucleotidyltransferase/poly(A) polymerase family.</text>
</comment>
<dbReference type="Gene3D" id="1.10.3090.10">
    <property type="entry name" value="cca-adding enzyme, domain 2"/>
    <property type="match status" value="1"/>
</dbReference>
<keyword evidence="4" id="KW-0548">Nucleotidyltransferase</keyword>